<evidence type="ECO:0000259" key="10">
    <source>
        <dbReference type="Pfam" id="PF04290"/>
    </source>
</evidence>
<evidence type="ECO:0000313" key="11">
    <source>
        <dbReference type="EMBL" id="SBW01783.1"/>
    </source>
</evidence>
<comment type="subcellular location">
    <subcellularLocation>
        <location evidence="1 9">Cell inner membrane</location>
        <topology evidence="1 9">Multi-pass membrane protein</topology>
    </subcellularLocation>
</comment>
<keyword evidence="2 9" id="KW-0813">Transport</keyword>
<evidence type="ECO:0000256" key="2">
    <source>
        <dbReference type="ARBA" id="ARBA00022448"/>
    </source>
</evidence>
<dbReference type="PANTHER" id="PTHR35011:SF10">
    <property type="entry name" value="TRAP TRANSPORTER SMALL PERMEASE PROTEIN"/>
    <property type="match status" value="1"/>
</dbReference>
<keyword evidence="7 9" id="KW-0472">Membrane</keyword>
<comment type="similarity">
    <text evidence="8 9">Belongs to the TRAP transporter small permease family.</text>
</comment>
<dbReference type="InterPro" id="IPR055348">
    <property type="entry name" value="DctQ"/>
</dbReference>
<evidence type="ECO:0000256" key="1">
    <source>
        <dbReference type="ARBA" id="ARBA00004429"/>
    </source>
</evidence>
<evidence type="ECO:0000256" key="7">
    <source>
        <dbReference type="ARBA" id="ARBA00023136"/>
    </source>
</evidence>
<dbReference type="GO" id="GO:0005886">
    <property type="term" value="C:plasma membrane"/>
    <property type="evidence" value="ECO:0007669"/>
    <property type="project" value="UniProtKB-SubCell"/>
</dbReference>
<proteinExistence type="inferred from homology"/>
<dbReference type="GO" id="GO:0022857">
    <property type="term" value="F:transmembrane transporter activity"/>
    <property type="evidence" value="ECO:0007669"/>
    <property type="project" value="UniProtKB-UniRule"/>
</dbReference>
<evidence type="ECO:0000256" key="4">
    <source>
        <dbReference type="ARBA" id="ARBA00022519"/>
    </source>
</evidence>
<keyword evidence="5 9" id="KW-0812">Transmembrane</keyword>
<feature type="transmembrane region" description="Helical" evidence="9">
    <location>
        <begin position="136"/>
        <end position="157"/>
    </location>
</feature>
<dbReference type="PANTHER" id="PTHR35011">
    <property type="entry name" value="2,3-DIKETO-L-GULONATE TRAP TRANSPORTER SMALL PERMEASE PROTEIN YIAM"/>
    <property type="match status" value="1"/>
</dbReference>
<comment type="function">
    <text evidence="9">Part of the tripartite ATP-independent periplasmic (TRAP) transport system.</text>
</comment>
<comment type="subunit">
    <text evidence="9">The complex comprises the extracytoplasmic solute receptor protein and the two transmembrane proteins.</text>
</comment>
<evidence type="ECO:0000256" key="3">
    <source>
        <dbReference type="ARBA" id="ARBA00022475"/>
    </source>
</evidence>
<accession>A0A212JQQ7</accession>
<organism evidence="11">
    <name type="scientific">uncultured Alphaproteobacteria bacterium</name>
    <dbReference type="NCBI Taxonomy" id="91750"/>
    <lineage>
        <taxon>Bacteria</taxon>
        <taxon>Pseudomonadati</taxon>
        <taxon>Pseudomonadota</taxon>
        <taxon>Alphaproteobacteria</taxon>
        <taxon>environmental samples</taxon>
    </lineage>
</organism>
<keyword evidence="4 9" id="KW-0997">Cell inner membrane</keyword>
<evidence type="ECO:0000256" key="9">
    <source>
        <dbReference type="RuleBase" id="RU369079"/>
    </source>
</evidence>
<gene>
    <name evidence="11" type="ORF">KL86APRO_11488</name>
</gene>
<dbReference type="InterPro" id="IPR007387">
    <property type="entry name" value="TRAP_DctQ"/>
</dbReference>
<evidence type="ECO:0000256" key="8">
    <source>
        <dbReference type="ARBA" id="ARBA00038436"/>
    </source>
</evidence>
<dbReference type="GO" id="GO:0015740">
    <property type="term" value="P:C4-dicarboxylate transport"/>
    <property type="evidence" value="ECO:0007669"/>
    <property type="project" value="TreeGrafter"/>
</dbReference>
<evidence type="ECO:0000256" key="6">
    <source>
        <dbReference type="ARBA" id="ARBA00022989"/>
    </source>
</evidence>
<dbReference type="EMBL" id="FLUO01000001">
    <property type="protein sequence ID" value="SBW01783.1"/>
    <property type="molecule type" value="Genomic_DNA"/>
</dbReference>
<name>A0A212JQQ7_9PROT</name>
<sequence length="197" mass="21270">MLAVYDAVIRWVERLSRLFAWLGGVLLLVMVALICIEIVMRRTVGQSLGLSFEYSGYVLGISASWSFAYAVFHKAHIRIDAAYVRLAPKGRIVLDLVAMAAFAAFAVMAAQAAFGVLAETLDRGTVSNTPLHTPMWIPQLLWVLGWLWFAFATALLLGRVGLAAAAGDFAAVTRLAGGATIDEQIEEEAPSAEEVGK</sequence>
<keyword evidence="3" id="KW-1003">Cell membrane</keyword>
<dbReference type="AlphaFoldDB" id="A0A212JQQ7"/>
<reference evidence="11" key="1">
    <citation type="submission" date="2016-04" db="EMBL/GenBank/DDBJ databases">
        <authorList>
            <person name="Evans L.H."/>
            <person name="Alamgir A."/>
            <person name="Owens N."/>
            <person name="Weber N.D."/>
            <person name="Virtaneva K."/>
            <person name="Barbian K."/>
            <person name="Babar A."/>
            <person name="Rosenke K."/>
        </authorList>
    </citation>
    <scope>NUCLEOTIDE SEQUENCE</scope>
    <source>
        <strain evidence="11">86</strain>
    </source>
</reference>
<feature type="domain" description="Tripartite ATP-independent periplasmic transporters DctQ component" evidence="10">
    <location>
        <begin position="30"/>
        <end position="154"/>
    </location>
</feature>
<protein>
    <recommendedName>
        <fullName evidence="9">TRAP transporter small permease protein</fullName>
    </recommendedName>
</protein>
<feature type="transmembrane region" description="Helical" evidence="9">
    <location>
        <begin position="18"/>
        <end position="39"/>
    </location>
</feature>
<evidence type="ECO:0000256" key="5">
    <source>
        <dbReference type="ARBA" id="ARBA00022692"/>
    </source>
</evidence>
<dbReference type="Pfam" id="PF04290">
    <property type="entry name" value="DctQ"/>
    <property type="match status" value="1"/>
</dbReference>
<feature type="transmembrane region" description="Helical" evidence="9">
    <location>
        <begin position="92"/>
        <end position="116"/>
    </location>
</feature>
<feature type="transmembrane region" description="Helical" evidence="9">
    <location>
        <begin position="54"/>
        <end position="72"/>
    </location>
</feature>
<keyword evidence="6 9" id="KW-1133">Transmembrane helix</keyword>